<dbReference type="GO" id="GO:0004103">
    <property type="term" value="F:choline kinase activity"/>
    <property type="evidence" value="ECO:0000318"/>
    <property type="project" value="GO_Central"/>
</dbReference>
<evidence type="ECO:0000256" key="1">
    <source>
        <dbReference type="ARBA" id="ARBA00038211"/>
    </source>
</evidence>
<dbReference type="EMBL" id="NBSK02000001">
    <property type="protein sequence ID" value="KAJ0226186.1"/>
    <property type="molecule type" value="Genomic_DNA"/>
</dbReference>
<dbReference type="GO" id="GO:0006646">
    <property type="term" value="P:phosphatidylethanolamine biosynthetic process"/>
    <property type="evidence" value="ECO:0000318"/>
    <property type="project" value="GO_Central"/>
</dbReference>
<dbReference type="Gene3D" id="3.30.200.20">
    <property type="entry name" value="Phosphorylase Kinase, domain 1"/>
    <property type="match status" value="1"/>
</dbReference>
<dbReference type="PANTHER" id="PTHR22603:SF81">
    <property type="entry name" value="CHOLINE KINASE 2-RELATED"/>
    <property type="match status" value="1"/>
</dbReference>
<keyword evidence="3" id="KW-1185">Reference proteome</keyword>
<dbReference type="CDD" id="cd05157">
    <property type="entry name" value="ETNK_euk"/>
    <property type="match status" value="1"/>
</dbReference>
<gene>
    <name evidence="2" type="ORF">LSAT_V11C100043420</name>
</gene>
<dbReference type="InterPro" id="IPR011009">
    <property type="entry name" value="Kinase-like_dom_sf"/>
</dbReference>
<comment type="similarity">
    <text evidence="1">Belongs to the choline/ethanolamine kinase family.</text>
</comment>
<name>A0A9R1WIS4_LACSA</name>
<sequence>MCWEGNGISFDRLSCRGVGYRKRASICNEGSGRSLVMESCEKIDGIKSCLPGEAMKILQSLASCWDDIVDVDALQVIRLKGAMTNEVYQIKWPTNSNKEGSRKVLVRIYGEGVDVFFDREMEIRTFEFMSKQGQGPRLLGRFSNGRIEEFIRARVLSSLVFRPHLTLSACDLRDPDISTLIASKLKEFHDLDMPGPKTPMVWDRLHNWLSAAKSMCTVEEAQALRLDAMGKEIETLHKCLAADQHVAFCHNDLQYGNIMIDEDTRSITIIDYEYACYNPFMFDIANHFCEMAADYHTETPHVLEYTKYPGTLTSTSTSLLAFQMLNSPPYQFLHMKQGLTSVGDFFMYISLLLLQLYRHNFIEYNFSFCGPGNQPSNLEVDKLLEEVEKYTLASHLLWGLWGVISEHVNEIDFDYMEYAKQRFQEYWLQKPKILGSLG</sequence>
<dbReference type="Gene3D" id="3.90.1200.10">
    <property type="match status" value="2"/>
</dbReference>
<dbReference type="GO" id="GO:0006656">
    <property type="term" value="P:phosphatidylcholine biosynthetic process"/>
    <property type="evidence" value="ECO:0000318"/>
    <property type="project" value="GO_Central"/>
</dbReference>
<evidence type="ECO:0008006" key="4">
    <source>
        <dbReference type="Google" id="ProtNLM"/>
    </source>
</evidence>
<dbReference type="GO" id="GO:0005737">
    <property type="term" value="C:cytoplasm"/>
    <property type="evidence" value="ECO:0000318"/>
    <property type="project" value="GO_Central"/>
</dbReference>
<dbReference type="GO" id="GO:0004305">
    <property type="term" value="F:ethanolamine kinase activity"/>
    <property type="evidence" value="ECO:0000318"/>
    <property type="project" value="GO_Central"/>
</dbReference>
<dbReference type="Proteomes" id="UP000235145">
    <property type="component" value="Unassembled WGS sequence"/>
</dbReference>
<dbReference type="PANTHER" id="PTHR22603">
    <property type="entry name" value="CHOLINE/ETHANOALAMINE KINASE"/>
    <property type="match status" value="1"/>
</dbReference>
<evidence type="ECO:0000313" key="3">
    <source>
        <dbReference type="Proteomes" id="UP000235145"/>
    </source>
</evidence>
<proteinExistence type="inferred from homology"/>
<organism evidence="2 3">
    <name type="scientific">Lactuca sativa</name>
    <name type="common">Garden lettuce</name>
    <dbReference type="NCBI Taxonomy" id="4236"/>
    <lineage>
        <taxon>Eukaryota</taxon>
        <taxon>Viridiplantae</taxon>
        <taxon>Streptophyta</taxon>
        <taxon>Embryophyta</taxon>
        <taxon>Tracheophyta</taxon>
        <taxon>Spermatophyta</taxon>
        <taxon>Magnoliopsida</taxon>
        <taxon>eudicotyledons</taxon>
        <taxon>Gunneridae</taxon>
        <taxon>Pentapetalae</taxon>
        <taxon>asterids</taxon>
        <taxon>campanulids</taxon>
        <taxon>Asterales</taxon>
        <taxon>Asteraceae</taxon>
        <taxon>Cichorioideae</taxon>
        <taxon>Cichorieae</taxon>
        <taxon>Lactucinae</taxon>
        <taxon>Lactuca</taxon>
    </lineage>
</organism>
<dbReference type="Pfam" id="PF01633">
    <property type="entry name" value="Choline_kinase"/>
    <property type="match status" value="1"/>
</dbReference>
<dbReference type="SUPFAM" id="SSF56112">
    <property type="entry name" value="Protein kinase-like (PK-like)"/>
    <property type="match status" value="1"/>
</dbReference>
<reference evidence="2 3" key="1">
    <citation type="journal article" date="2017" name="Nat. Commun.">
        <title>Genome assembly with in vitro proximity ligation data and whole-genome triplication in lettuce.</title>
        <authorList>
            <person name="Reyes-Chin-Wo S."/>
            <person name="Wang Z."/>
            <person name="Yang X."/>
            <person name="Kozik A."/>
            <person name="Arikit S."/>
            <person name="Song C."/>
            <person name="Xia L."/>
            <person name="Froenicke L."/>
            <person name="Lavelle D.O."/>
            <person name="Truco M.J."/>
            <person name="Xia R."/>
            <person name="Zhu S."/>
            <person name="Xu C."/>
            <person name="Xu H."/>
            <person name="Xu X."/>
            <person name="Cox K."/>
            <person name="Korf I."/>
            <person name="Meyers B.C."/>
            <person name="Michelmore R.W."/>
        </authorList>
    </citation>
    <scope>NUCLEOTIDE SEQUENCE [LARGE SCALE GENOMIC DNA]</scope>
    <source>
        <strain evidence="3">cv. Salinas</strain>
        <tissue evidence="2">Seedlings</tissue>
    </source>
</reference>
<evidence type="ECO:0000313" key="2">
    <source>
        <dbReference type="EMBL" id="KAJ0226186.1"/>
    </source>
</evidence>
<comment type="caution">
    <text evidence="2">The sequence shown here is derived from an EMBL/GenBank/DDBJ whole genome shotgun (WGS) entry which is preliminary data.</text>
</comment>
<dbReference type="AlphaFoldDB" id="A0A9R1WIS4"/>
<accession>A0A9R1WIS4</accession>
<protein>
    <recommendedName>
        <fullName evidence="4">Choline kinase N-terminal domain-containing protein</fullName>
    </recommendedName>
</protein>